<dbReference type="PIRSF" id="PIRSF029730">
    <property type="entry name" value="UCP029730"/>
    <property type="match status" value="1"/>
</dbReference>
<evidence type="ECO:0000313" key="2">
    <source>
        <dbReference type="EMBL" id="QGR09788.1"/>
    </source>
</evidence>
<geneLocation type="plasmid" evidence="2">
    <name>pMSR2C</name>
</geneLocation>
<organism evidence="2 3">
    <name type="scientific">Pantoea phytobeneficialis</name>
    <dbReference type="NCBI Taxonomy" id="2052056"/>
    <lineage>
        <taxon>Bacteria</taxon>
        <taxon>Pseudomonadati</taxon>
        <taxon>Pseudomonadota</taxon>
        <taxon>Gammaproteobacteria</taxon>
        <taxon>Enterobacterales</taxon>
        <taxon>Erwiniaceae</taxon>
        <taxon>Pantoea</taxon>
    </lineage>
</organism>
<reference evidence="1" key="3">
    <citation type="submission" date="2023-07" db="EMBL/GenBank/DDBJ databases">
        <title>The extreme plant-growth-promoting properties of Pantoea phytobeneficialis PF55 revealed by functional and genomic analysis.</title>
        <authorList>
            <person name="Nascimento F.X."/>
            <person name="Marcio R.J."/>
        </authorList>
    </citation>
    <scope>NUCLEOTIDE SEQUENCE</scope>
    <source>
        <strain evidence="1">PF55</strain>
    </source>
</reference>
<name>A0AAP9HAQ1_9GAMM</name>
<dbReference type="InterPro" id="IPR007709">
    <property type="entry name" value="N-FG_amidohydro"/>
</dbReference>
<accession>A0AAP9HAQ1</accession>
<keyword evidence="4" id="KW-1185">Reference proteome</keyword>
<geneLocation type="plasmid" evidence="3">
    <name>pmsr2c</name>
</geneLocation>
<dbReference type="AlphaFoldDB" id="A0AAP9HAQ1"/>
<dbReference type="InterPro" id="IPR011227">
    <property type="entry name" value="UCP029730"/>
</dbReference>
<dbReference type="EMBL" id="CP024639">
    <property type="protein sequence ID" value="QGR09788.1"/>
    <property type="molecule type" value="Genomic_DNA"/>
</dbReference>
<keyword evidence="2" id="KW-0614">Plasmid</keyword>
<dbReference type="Proteomes" id="UP001171299">
    <property type="component" value="Unassembled WGS sequence"/>
</dbReference>
<protein>
    <submittedName>
        <fullName evidence="2">N-formylglutamate amidohydrolase</fullName>
    </submittedName>
</protein>
<dbReference type="Pfam" id="PF05013">
    <property type="entry name" value="FGase"/>
    <property type="match status" value="1"/>
</dbReference>
<dbReference type="SUPFAM" id="SSF53187">
    <property type="entry name" value="Zn-dependent exopeptidases"/>
    <property type="match status" value="1"/>
</dbReference>
<evidence type="ECO:0000313" key="3">
    <source>
        <dbReference type="Proteomes" id="UP000424872"/>
    </source>
</evidence>
<reference evidence="3" key="1">
    <citation type="submission" date="2017-11" db="EMBL/GenBank/DDBJ databases">
        <title>Genome sequence of Pantoea sp. MSR2.</title>
        <authorList>
            <person name="Nascimento F.X."/>
        </authorList>
    </citation>
    <scope>NUCLEOTIDE SEQUENCE [LARGE SCALE GENOMIC DNA]</scope>
    <source>
        <strain evidence="3">MSR2</strain>
        <plasmid evidence="3">pmsr2c</plasmid>
    </source>
</reference>
<dbReference type="Proteomes" id="UP000424872">
    <property type="component" value="Plasmid pMSR2C"/>
</dbReference>
<sequence>MQNLNEVIEDVSVPLLFSDEPAPVMVENRTGDSPFLILCDHGGKRIPRQLGDLGLPQHEIDRHIGWDIGVLAVSRHLSRLLNAPLVHQRYSRLVIDCNRLPGIPSSIPVVSEATPIPGNIGLSQQDRDQRRDDIFTPYHDAIRAILAERKQHGIPTCILAMHSFTPVFHGEQRPWQVGVLYQHQADYALTVLEQLHNTQRWCVGDNQPYSVSDETDYAVPQHANKNGLPYVEIEIRQDLIAQPAGQLAWAEDLAPIFTDSWNVLTRQQYKKEA</sequence>
<evidence type="ECO:0000313" key="4">
    <source>
        <dbReference type="Proteomes" id="UP001171299"/>
    </source>
</evidence>
<dbReference type="KEGG" id="ppho:CTZ24_25410"/>
<gene>
    <name evidence="2" type="ORF">CTZ24_25410</name>
    <name evidence="1" type="ORF">Q3404_25520</name>
</gene>
<proteinExistence type="predicted"/>
<dbReference type="RefSeq" id="WP_208726955.1">
    <property type="nucleotide sequence ID" value="NZ_CP024639.1"/>
</dbReference>
<dbReference type="EMBL" id="JAUOOM010000041">
    <property type="protein sequence ID" value="MDO6409932.1"/>
    <property type="molecule type" value="Genomic_DNA"/>
</dbReference>
<reference evidence="2" key="2">
    <citation type="journal article" date="2020" name="Environ. Microbiol.">
        <title>The extreme plant-growth-promoting properties of Pantoea phytobeneficialis MSR2 revealed by functional and genomic analysis.</title>
        <authorList>
            <person name="Nascimento F.X."/>
            <person name="Hernandez A.G."/>
            <person name="Glick B.R."/>
            <person name="Rossi M.J."/>
        </authorList>
    </citation>
    <scope>NUCLEOTIDE SEQUENCE</scope>
    <source>
        <strain evidence="2">MSR2</strain>
    </source>
</reference>
<evidence type="ECO:0000313" key="1">
    <source>
        <dbReference type="EMBL" id="MDO6409932.1"/>
    </source>
</evidence>
<dbReference type="Gene3D" id="3.40.630.40">
    <property type="entry name" value="Zn-dependent exopeptidases"/>
    <property type="match status" value="1"/>
</dbReference>